<gene>
    <name evidence="7" type="ORF">KDD93_09140</name>
</gene>
<keyword evidence="4" id="KW-0808">Transferase</keyword>
<evidence type="ECO:0000256" key="5">
    <source>
        <dbReference type="ARBA" id="ARBA00022691"/>
    </source>
</evidence>
<dbReference type="InterPro" id="IPR023095">
    <property type="entry name" value="Ade_MeTrfase_dom_2"/>
</dbReference>
<dbReference type="PRINTS" id="PR00505">
    <property type="entry name" value="D12N6MTFRASE"/>
</dbReference>
<proteinExistence type="inferred from homology"/>
<keyword evidence="8" id="KW-1185">Reference proteome</keyword>
<dbReference type="GO" id="GO:0008168">
    <property type="term" value="F:methyltransferase activity"/>
    <property type="evidence" value="ECO:0007669"/>
    <property type="project" value="UniProtKB-KW"/>
</dbReference>
<dbReference type="PANTHER" id="PTHR30481">
    <property type="entry name" value="DNA ADENINE METHYLASE"/>
    <property type="match status" value="1"/>
</dbReference>
<dbReference type="SUPFAM" id="SSF53335">
    <property type="entry name" value="S-adenosyl-L-methionine-dependent methyltransferases"/>
    <property type="match status" value="1"/>
</dbReference>
<evidence type="ECO:0000256" key="3">
    <source>
        <dbReference type="ARBA" id="ARBA00022603"/>
    </source>
</evidence>
<comment type="caution">
    <text evidence="7">The sequence shown here is derived from an EMBL/GenBank/DDBJ whole genome shotgun (WGS) entry which is preliminary data.</text>
</comment>
<keyword evidence="3 7" id="KW-0489">Methyltransferase</keyword>
<evidence type="ECO:0000256" key="6">
    <source>
        <dbReference type="ARBA" id="ARBA00047942"/>
    </source>
</evidence>
<evidence type="ECO:0000256" key="4">
    <source>
        <dbReference type="ARBA" id="ARBA00022679"/>
    </source>
</evidence>
<dbReference type="Gene3D" id="1.10.1020.10">
    <property type="entry name" value="Adenine-specific Methyltransferase, Domain 2"/>
    <property type="match status" value="1"/>
</dbReference>
<dbReference type="PIRSF" id="PIRSF000398">
    <property type="entry name" value="M_m6A_EcoRV"/>
    <property type="match status" value="1"/>
</dbReference>
<organism evidence="7 8">
    <name type="scientific">Campylobacter anatolicus</name>
    <dbReference type="NCBI Taxonomy" id="2829105"/>
    <lineage>
        <taxon>Bacteria</taxon>
        <taxon>Pseudomonadati</taxon>
        <taxon>Campylobacterota</taxon>
        <taxon>Epsilonproteobacteria</taxon>
        <taxon>Campylobacterales</taxon>
        <taxon>Campylobacteraceae</taxon>
        <taxon>Campylobacter</taxon>
    </lineage>
</organism>
<name>A0ABS5HKA9_9BACT</name>
<protein>
    <recommendedName>
        <fullName evidence="2">site-specific DNA-methyltransferase (adenine-specific)</fullName>
        <ecNumber evidence="2">2.1.1.72</ecNumber>
    </recommendedName>
</protein>
<evidence type="ECO:0000256" key="1">
    <source>
        <dbReference type="ARBA" id="ARBA00006594"/>
    </source>
</evidence>
<dbReference type="EMBL" id="JAGSSW010000015">
    <property type="protein sequence ID" value="MBR8464719.1"/>
    <property type="molecule type" value="Genomic_DNA"/>
</dbReference>
<reference evidence="7 8" key="1">
    <citation type="submission" date="2021-04" db="EMBL/GenBank/DDBJ databases">
        <title>Molecular and phenotypic characterization and identification of bacterial isolates recovered from the Anatolian ground squirrels (Spermophilus xanthoprymnus) and which have the potential to form a new species in the Campylobacter genus.</title>
        <authorList>
            <person name="Aydin F."/>
            <person name="Abay S."/>
            <person name="Kayman T."/>
            <person name="Karakaya E."/>
            <person name="Mustak H.K."/>
            <person name="Mustak I.B."/>
            <person name="Bilgin N."/>
            <person name="Duzler A."/>
            <person name="Sahin O."/>
            <person name="Guran O."/>
            <person name="Saticioglu I.B."/>
        </authorList>
    </citation>
    <scope>NUCLEOTIDE SEQUENCE [LARGE SCALE GENOMIC DNA]</scope>
    <source>
        <strain evidence="8">faydin-G24</strain>
    </source>
</reference>
<dbReference type="InterPro" id="IPR029063">
    <property type="entry name" value="SAM-dependent_MTases_sf"/>
</dbReference>
<accession>A0ABS5HKA9</accession>
<evidence type="ECO:0000313" key="7">
    <source>
        <dbReference type="EMBL" id="MBR8464719.1"/>
    </source>
</evidence>
<keyword evidence="5" id="KW-0949">S-adenosyl-L-methionine</keyword>
<dbReference type="GO" id="GO:0032259">
    <property type="term" value="P:methylation"/>
    <property type="evidence" value="ECO:0007669"/>
    <property type="project" value="UniProtKB-KW"/>
</dbReference>
<dbReference type="EC" id="2.1.1.72" evidence="2"/>
<dbReference type="NCBIfam" id="TIGR00571">
    <property type="entry name" value="dam"/>
    <property type="match status" value="1"/>
</dbReference>
<evidence type="ECO:0000313" key="8">
    <source>
        <dbReference type="Proteomes" id="UP000682951"/>
    </source>
</evidence>
<dbReference type="InterPro" id="IPR012327">
    <property type="entry name" value="MeTrfase_D12"/>
</dbReference>
<comment type="catalytic activity">
    <reaction evidence="6">
        <text>a 2'-deoxyadenosine in DNA + S-adenosyl-L-methionine = an N(6)-methyl-2'-deoxyadenosine in DNA + S-adenosyl-L-homocysteine + H(+)</text>
        <dbReference type="Rhea" id="RHEA:15197"/>
        <dbReference type="Rhea" id="RHEA-COMP:12418"/>
        <dbReference type="Rhea" id="RHEA-COMP:12419"/>
        <dbReference type="ChEBI" id="CHEBI:15378"/>
        <dbReference type="ChEBI" id="CHEBI:57856"/>
        <dbReference type="ChEBI" id="CHEBI:59789"/>
        <dbReference type="ChEBI" id="CHEBI:90615"/>
        <dbReference type="ChEBI" id="CHEBI:90616"/>
        <dbReference type="EC" id="2.1.1.72"/>
    </reaction>
</comment>
<comment type="similarity">
    <text evidence="1">Belongs to the N(4)/N(6)-methyltransferase family.</text>
</comment>
<dbReference type="Gene3D" id="3.40.50.150">
    <property type="entry name" value="Vaccinia Virus protein VP39"/>
    <property type="match status" value="1"/>
</dbReference>
<dbReference type="Proteomes" id="UP000682951">
    <property type="component" value="Unassembled WGS sequence"/>
</dbReference>
<dbReference type="Pfam" id="PF02086">
    <property type="entry name" value="MethyltransfD12"/>
    <property type="match status" value="1"/>
</dbReference>
<evidence type="ECO:0000256" key="2">
    <source>
        <dbReference type="ARBA" id="ARBA00011900"/>
    </source>
</evidence>
<dbReference type="InterPro" id="IPR012263">
    <property type="entry name" value="M_m6A_EcoRV"/>
</dbReference>
<sequence>MQEIKQGNRSAVANLTATHKTMHLRAPFGWVGGKSKLAKEIIPLMPDHTKYVEVFGGALSVFYQKEPSKIEIVNDINGDLINLHRIIRTRPQSLSAQLNKMLRSREMFYLIKQGKIKPRNDIQRAAFYFYLLSTSFGSKGDNFAMGKSRSGKSIYRDFMTHSKRLKHTLIENLSYEKLIKEYDSNDTLFYLDPPYIGTENYYKMISGFTMKDHETLARILKCINAKFMLSYNDCEVIRHLYKDFNLKELEVRYSINATRRDKSSELLIMNY</sequence>